<organism evidence="2 3">
    <name type="scientific">Rossellomorea oryzaecorticis</name>
    <dbReference type="NCBI Taxonomy" id="1396505"/>
    <lineage>
        <taxon>Bacteria</taxon>
        <taxon>Bacillati</taxon>
        <taxon>Bacillota</taxon>
        <taxon>Bacilli</taxon>
        <taxon>Bacillales</taxon>
        <taxon>Bacillaceae</taxon>
        <taxon>Rossellomorea</taxon>
    </lineage>
</organism>
<dbReference type="SMART" id="SM00530">
    <property type="entry name" value="HTH_XRE"/>
    <property type="match status" value="1"/>
</dbReference>
<dbReference type="InterPro" id="IPR010982">
    <property type="entry name" value="Lambda_DNA-bd_dom_sf"/>
</dbReference>
<dbReference type="Gene3D" id="1.10.260.40">
    <property type="entry name" value="lambda repressor-like DNA-binding domains"/>
    <property type="match status" value="1"/>
</dbReference>
<comment type="caution">
    <text evidence="2">The sequence shown here is derived from an EMBL/GenBank/DDBJ whole genome shotgun (WGS) entry which is preliminary data.</text>
</comment>
<accession>A0ABU9K3Z4</accession>
<dbReference type="InterPro" id="IPR011990">
    <property type="entry name" value="TPR-like_helical_dom_sf"/>
</dbReference>
<protein>
    <submittedName>
        <fullName evidence="2">Helix-turn-helix transcriptional regulator</fullName>
    </submittedName>
</protein>
<dbReference type="InterPro" id="IPR019734">
    <property type="entry name" value="TPR_rpt"/>
</dbReference>
<proteinExistence type="predicted"/>
<dbReference type="Proteomes" id="UP001389717">
    <property type="component" value="Unassembled WGS sequence"/>
</dbReference>
<dbReference type="Gene3D" id="1.25.40.10">
    <property type="entry name" value="Tetratricopeptide repeat domain"/>
    <property type="match status" value="1"/>
</dbReference>
<dbReference type="SUPFAM" id="SSF47413">
    <property type="entry name" value="lambda repressor-like DNA-binding domains"/>
    <property type="match status" value="1"/>
</dbReference>
<dbReference type="PROSITE" id="PS50943">
    <property type="entry name" value="HTH_CROC1"/>
    <property type="match status" value="1"/>
</dbReference>
<feature type="domain" description="HTH cro/C1-type" evidence="1">
    <location>
        <begin position="13"/>
        <end position="67"/>
    </location>
</feature>
<sequence>MNGIDHFTLGQRIKYVRSLKKIKQSGLAEGICSVSYLSKVENDSLTPSKEVERALLKRLGIYNKDKSFEQVLSNRIDDWFQSIGTRDIEEAASEYKELKQQLSLTSSEIILIKFKLFSVKYYIELKRHEEAYNLLENIRESQFIMDYPLLYYYEKFQGTIRYIHKEFNSAYEHFEAAKKYSEFIDIPLGEKSSLFYSLGLVTGKLNMNQTSIDYTKKALSIYQSVYDFKKCANCHILLGILHKRINQFSEAIEEYKKAREIALMGGYTSILHTIEHNLGTLYSHFRNSNLAIRHFKNSLEFECRTEDVCNTYISLSKEYYISRMVHEAKKALTSGYKKLADSDKVSDILQLEYEILDRLYNGDIDRLDNKLLKAILPAFEEEDQFWLLSEYLTFIGEYYYENGKYKKSARYYSLANKYLKRLQT</sequence>
<gene>
    <name evidence="2" type="ORF">AAEO50_00845</name>
</gene>
<dbReference type="SUPFAM" id="SSF48452">
    <property type="entry name" value="TPR-like"/>
    <property type="match status" value="1"/>
</dbReference>
<name>A0ABU9K3Z4_9BACI</name>
<dbReference type="CDD" id="cd00093">
    <property type="entry name" value="HTH_XRE"/>
    <property type="match status" value="1"/>
</dbReference>
<keyword evidence="3" id="KW-1185">Reference proteome</keyword>
<dbReference type="SMART" id="SM00028">
    <property type="entry name" value="TPR"/>
    <property type="match status" value="5"/>
</dbReference>
<evidence type="ECO:0000313" key="2">
    <source>
        <dbReference type="EMBL" id="MEL3970815.1"/>
    </source>
</evidence>
<dbReference type="InterPro" id="IPR001387">
    <property type="entry name" value="Cro/C1-type_HTH"/>
</dbReference>
<evidence type="ECO:0000313" key="3">
    <source>
        <dbReference type="Proteomes" id="UP001389717"/>
    </source>
</evidence>
<dbReference type="EMBL" id="JBBYAF010000001">
    <property type="protein sequence ID" value="MEL3970815.1"/>
    <property type="molecule type" value="Genomic_DNA"/>
</dbReference>
<evidence type="ECO:0000259" key="1">
    <source>
        <dbReference type="PROSITE" id="PS50943"/>
    </source>
</evidence>
<reference evidence="2 3" key="1">
    <citation type="submission" date="2024-04" db="EMBL/GenBank/DDBJ databases">
        <title>Bacillus oryzaecorticis sp. nov., a moderately halophilic bacterium isolated from rice husks.</title>
        <authorList>
            <person name="Zhu H.-S."/>
        </authorList>
    </citation>
    <scope>NUCLEOTIDE SEQUENCE [LARGE SCALE GENOMIC DNA]</scope>
    <source>
        <strain evidence="2 3">ZC255</strain>
    </source>
</reference>